<dbReference type="InterPro" id="IPR014044">
    <property type="entry name" value="CAP_dom"/>
</dbReference>
<dbReference type="Proteomes" id="UP000230066">
    <property type="component" value="Unassembled WGS sequence"/>
</dbReference>
<dbReference type="InterPro" id="IPR035940">
    <property type="entry name" value="CAP_sf"/>
</dbReference>
<dbReference type="EMBL" id="JXXN02001330">
    <property type="protein sequence ID" value="THD25010.1"/>
    <property type="molecule type" value="Genomic_DNA"/>
</dbReference>
<protein>
    <submittedName>
        <fullName evidence="2">GLIPR1 protein 1</fullName>
    </submittedName>
</protein>
<sequence>MWFDEQADYDFSSGNCRSGMCGHYTQLVWASTTHVGCGVRDCGFNANFPYGLSIVCNYGPGGNMIGELPYEQGTNSDCNKDTVVPDTGQLQKPSENSENLPMLPSVPYYTPNPTSQLNPLPSTSFEEVDENQPMWKPVQPYDYCRYYPCFSRSAHHKRR</sequence>
<name>A0A4E0S1S2_FASHE</name>
<dbReference type="AlphaFoldDB" id="A0A4E0S1S2"/>
<dbReference type="InterPro" id="IPR018244">
    <property type="entry name" value="Allrgn_V5/Tpx1_CS"/>
</dbReference>
<dbReference type="InterPro" id="IPR001283">
    <property type="entry name" value="CRISP-related"/>
</dbReference>
<evidence type="ECO:0000259" key="1">
    <source>
        <dbReference type="SMART" id="SM00198"/>
    </source>
</evidence>
<gene>
    <name evidence="2" type="ORF">D915_004207</name>
</gene>
<organism evidence="2 3">
    <name type="scientific">Fasciola hepatica</name>
    <name type="common">Liver fluke</name>
    <dbReference type="NCBI Taxonomy" id="6192"/>
    <lineage>
        <taxon>Eukaryota</taxon>
        <taxon>Metazoa</taxon>
        <taxon>Spiralia</taxon>
        <taxon>Lophotrochozoa</taxon>
        <taxon>Platyhelminthes</taxon>
        <taxon>Trematoda</taxon>
        <taxon>Digenea</taxon>
        <taxon>Plagiorchiida</taxon>
        <taxon>Echinostomata</taxon>
        <taxon>Echinostomatoidea</taxon>
        <taxon>Fasciolidae</taxon>
        <taxon>Fasciola</taxon>
    </lineage>
</organism>
<dbReference type="SUPFAM" id="SSF55797">
    <property type="entry name" value="PR-1-like"/>
    <property type="match status" value="1"/>
</dbReference>
<dbReference type="Pfam" id="PF00188">
    <property type="entry name" value="CAP"/>
    <property type="match status" value="1"/>
</dbReference>
<feature type="domain" description="SCP" evidence="1">
    <location>
        <begin position="1"/>
        <end position="66"/>
    </location>
</feature>
<keyword evidence="3" id="KW-1185">Reference proteome</keyword>
<dbReference type="Gene3D" id="3.40.33.10">
    <property type="entry name" value="CAP"/>
    <property type="match status" value="1"/>
</dbReference>
<proteinExistence type="predicted"/>
<comment type="caution">
    <text evidence="2">The sequence shown here is derived from an EMBL/GenBank/DDBJ whole genome shotgun (WGS) entry which is preliminary data.</text>
</comment>
<dbReference type="PANTHER" id="PTHR10334">
    <property type="entry name" value="CYSTEINE-RICH SECRETORY PROTEIN-RELATED"/>
    <property type="match status" value="1"/>
</dbReference>
<dbReference type="SMART" id="SM00198">
    <property type="entry name" value="SCP"/>
    <property type="match status" value="1"/>
</dbReference>
<reference evidence="2" key="1">
    <citation type="submission" date="2019-03" db="EMBL/GenBank/DDBJ databases">
        <title>Improved annotation for the trematode Fasciola hepatica.</title>
        <authorList>
            <person name="Choi Y.-J."/>
            <person name="Martin J."/>
            <person name="Mitreva M."/>
        </authorList>
    </citation>
    <scope>NUCLEOTIDE SEQUENCE [LARGE SCALE GENOMIC DNA]</scope>
</reference>
<dbReference type="PRINTS" id="PR00837">
    <property type="entry name" value="V5TPXLIKE"/>
</dbReference>
<evidence type="ECO:0000313" key="3">
    <source>
        <dbReference type="Proteomes" id="UP000230066"/>
    </source>
</evidence>
<evidence type="ECO:0000313" key="2">
    <source>
        <dbReference type="EMBL" id="THD25010.1"/>
    </source>
</evidence>
<dbReference type="GO" id="GO:0005576">
    <property type="term" value="C:extracellular region"/>
    <property type="evidence" value="ECO:0007669"/>
    <property type="project" value="InterPro"/>
</dbReference>
<dbReference type="PROSITE" id="PS01009">
    <property type="entry name" value="CRISP_1"/>
    <property type="match status" value="1"/>
</dbReference>
<accession>A0A4E0S1S2</accession>